<dbReference type="PANTHER" id="PTHR43298:SF2">
    <property type="entry name" value="FMN_FAD EXPORTER YEEO-RELATED"/>
    <property type="match status" value="1"/>
</dbReference>
<evidence type="ECO:0000256" key="9">
    <source>
        <dbReference type="ARBA" id="ARBA00022989"/>
    </source>
</evidence>
<feature type="transmembrane region" description="Helical" evidence="13">
    <location>
        <begin position="364"/>
        <end position="384"/>
    </location>
</feature>
<organism evidence="14 15">
    <name type="scientific">Flavonifractor plautii 1_3_50AFAA</name>
    <dbReference type="NCBI Taxonomy" id="742738"/>
    <lineage>
        <taxon>Bacteria</taxon>
        <taxon>Bacillati</taxon>
        <taxon>Bacillota</taxon>
        <taxon>Clostridia</taxon>
        <taxon>Eubacteriales</taxon>
        <taxon>Oscillospiraceae</taxon>
        <taxon>Flavonifractor</taxon>
    </lineage>
</organism>
<evidence type="ECO:0000256" key="1">
    <source>
        <dbReference type="ARBA" id="ARBA00003408"/>
    </source>
</evidence>
<feature type="transmembrane region" description="Helical" evidence="13">
    <location>
        <begin position="21"/>
        <end position="40"/>
    </location>
</feature>
<dbReference type="PANTHER" id="PTHR43298">
    <property type="entry name" value="MULTIDRUG RESISTANCE PROTEIN NORM-RELATED"/>
    <property type="match status" value="1"/>
</dbReference>
<gene>
    <name evidence="14" type="ORF">HMPREF9460_01283</name>
</gene>
<evidence type="ECO:0000256" key="8">
    <source>
        <dbReference type="ARBA" id="ARBA00022692"/>
    </source>
</evidence>
<comment type="caution">
    <text evidence="14">The sequence shown here is derived from an EMBL/GenBank/DDBJ whole genome shotgun (WGS) entry which is preliminary data.</text>
</comment>
<keyword evidence="7" id="KW-1003">Cell membrane</keyword>
<dbReference type="EMBL" id="ADLO01000047">
    <property type="protein sequence ID" value="KGF56081.1"/>
    <property type="molecule type" value="Genomic_DNA"/>
</dbReference>
<dbReference type="PIRSF" id="PIRSF006603">
    <property type="entry name" value="DinF"/>
    <property type="match status" value="1"/>
</dbReference>
<comment type="subcellular location">
    <subcellularLocation>
        <location evidence="2">Cell membrane</location>
        <topology evidence="2">Multi-pass membrane protein</topology>
    </subcellularLocation>
</comment>
<keyword evidence="6" id="KW-0050">Antiport</keyword>
<dbReference type="Pfam" id="PF01554">
    <property type="entry name" value="MatE"/>
    <property type="match status" value="2"/>
</dbReference>
<evidence type="ECO:0000256" key="6">
    <source>
        <dbReference type="ARBA" id="ARBA00022449"/>
    </source>
</evidence>
<evidence type="ECO:0000256" key="7">
    <source>
        <dbReference type="ARBA" id="ARBA00022475"/>
    </source>
</evidence>
<accession>A0A096BAL6</accession>
<reference evidence="14 15" key="1">
    <citation type="submission" date="2011-08" db="EMBL/GenBank/DDBJ databases">
        <title>The Genome Sequence of Clostridium orbiscindens 1_3_50AFAA.</title>
        <authorList>
            <consortium name="The Broad Institute Genome Sequencing Platform"/>
            <person name="Earl A."/>
            <person name="Ward D."/>
            <person name="Feldgarden M."/>
            <person name="Gevers D."/>
            <person name="Daigneault M."/>
            <person name="Strauss J."/>
            <person name="Allen-Vercoe E."/>
            <person name="Young S.K."/>
            <person name="Zeng Q."/>
            <person name="Gargeya S."/>
            <person name="Fitzgerald M."/>
            <person name="Haas B."/>
            <person name="Abouelleil A."/>
            <person name="Alvarado L."/>
            <person name="Arachchi H.M."/>
            <person name="Berlin A."/>
            <person name="Brown A."/>
            <person name="Chapman S.B."/>
            <person name="Chen Z."/>
            <person name="Dunbar C."/>
            <person name="Freedman E."/>
            <person name="Gearin G."/>
            <person name="Gellesch M."/>
            <person name="Goldberg J."/>
            <person name="Griggs A."/>
            <person name="Gujja S."/>
            <person name="Heiman D."/>
            <person name="Howarth C."/>
            <person name="Larson L."/>
            <person name="Lui A."/>
            <person name="MacDonald P.J.P."/>
            <person name="Montmayeur A."/>
            <person name="Murphy C."/>
            <person name="Neiman D."/>
            <person name="Pearson M."/>
            <person name="Priest M."/>
            <person name="Roberts A."/>
            <person name="Saif S."/>
            <person name="Shea T."/>
            <person name="Shenoy N."/>
            <person name="Sisk P."/>
            <person name="Stolte C."/>
            <person name="Sykes S."/>
            <person name="Wortman J."/>
            <person name="Nusbaum C."/>
            <person name="Birren B."/>
        </authorList>
    </citation>
    <scope>NUCLEOTIDE SEQUENCE [LARGE SCALE GENOMIC DNA]</scope>
    <source>
        <strain evidence="14 15">1_3_50AFAA</strain>
    </source>
</reference>
<evidence type="ECO:0000256" key="3">
    <source>
        <dbReference type="ARBA" id="ARBA00010199"/>
    </source>
</evidence>
<dbReference type="CDD" id="cd13138">
    <property type="entry name" value="MATE_yoeA_like"/>
    <property type="match status" value="1"/>
</dbReference>
<evidence type="ECO:0000256" key="13">
    <source>
        <dbReference type="SAM" id="Phobius"/>
    </source>
</evidence>
<dbReference type="PATRIC" id="fig|742738.3.peg.1329"/>
<evidence type="ECO:0000313" key="14">
    <source>
        <dbReference type="EMBL" id="KGF56081.1"/>
    </source>
</evidence>
<feature type="transmembrane region" description="Helical" evidence="13">
    <location>
        <begin position="396"/>
        <end position="417"/>
    </location>
</feature>
<evidence type="ECO:0000256" key="10">
    <source>
        <dbReference type="ARBA" id="ARBA00023065"/>
    </source>
</evidence>
<dbReference type="RefSeq" id="WP_044939906.1">
    <property type="nucleotide sequence ID" value="NZ_KN174162.1"/>
</dbReference>
<comment type="similarity">
    <text evidence="3">Belongs to the multi antimicrobial extrusion (MATE) (TC 2.A.66.1) family.</text>
</comment>
<evidence type="ECO:0000256" key="11">
    <source>
        <dbReference type="ARBA" id="ARBA00023136"/>
    </source>
</evidence>
<dbReference type="InterPro" id="IPR048279">
    <property type="entry name" value="MdtK-like"/>
</dbReference>
<dbReference type="GO" id="GO:0042910">
    <property type="term" value="F:xenobiotic transmembrane transporter activity"/>
    <property type="evidence" value="ECO:0007669"/>
    <property type="project" value="InterPro"/>
</dbReference>
<dbReference type="AlphaFoldDB" id="A0A096BAL6"/>
<evidence type="ECO:0000256" key="5">
    <source>
        <dbReference type="ARBA" id="ARBA00022448"/>
    </source>
</evidence>
<dbReference type="eggNOG" id="COG0534">
    <property type="taxonomic scope" value="Bacteria"/>
</dbReference>
<feature type="transmembrane region" description="Helical" evidence="13">
    <location>
        <begin position="200"/>
        <end position="221"/>
    </location>
</feature>
<dbReference type="GO" id="GO:0006811">
    <property type="term" value="P:monoatomic ion transport"/>
    <property type="evidence" value="ECO:0007669"/>
    <property type="project" value="UniProtKB-KW"/>
</dbReference>
<keyword evidence="11 13" id="KW-0472">Membrane</keyword>
<keyword evidence="8 13" id="KW-0812">Transmembrane</keyword>
<dbReference type="HOGENOM" id="CLU_012893_5_0_9"/>
<evidence type="ECO:0000256" key="4">
    <source>
        <dbReference type="ARBA" id="ARBA00020268"/>
    </source>
</evidence>
<proteinExistence type="inferred from homology"/>
<dbReference type="NCBIfam" id="TIGR00797">
    <property type="entry name" value="matE"/>
    <property type="match status" value="1"/>
</dbReference>
<feature type="transmembrane region" description="Helical" evidence="13">
    <location>
        <begin position="172"/>
        <end position="194"/>
    </location>
</feature>
<evidence type="ECO:0000256" key="2">
    <source>
        <dbReference type="ARBA" id="ARBA00004651"/>
    </source>
</evidence>
<feature type="transmembrane region" description="Helical" evidence="13">
    <location>
        <begin position="107"/>
        <end position="128"/>
    </location>
</feature>
<feature type="transmembrane region" description="Helical" evidence="13">
    <location>
        <begin position="325"/>
        <end position="344"/>
    </location>
</feature>
<keyword evidence="10" id="KW-0406">Ion transport</keyword>
<comment type="function">
    <text evidence="1">Multidrug efflux pump.</text>
</comment>
<evidence type="ECO:0000256" key="12">
    <source>
        <dbReference type="ARBA" id="ARBA00031636"/>
    </source>
</evidence>
<keyword evidence="5" id="KW-0813">Transport</keyword>
<protein>
    <recommendedName>
        <fullName evidence="4">Probable multidrug resistance protein NorM</fullName>
    </recommendedName>
    <alternativeName>
        <fullName evidence="12">Multidrug-efflux transporter</fullName>
    </alternativeName>
</protein>
<keyword evidence="15" id="KW-1185">Reference proteome</keyword>
<dbReference type="Proteomes" id="UP000029585">
    <property type="component" value="Unassembled WGS sequence"/>
</dbReference>
<dbReference type="InterPro" id="IPR050222">
    <property type="entry name" value="MATE_MdtK"/>
</dbReference>
<sequence>MSEIKRNGHGAMDMTQGSPTRLIVLFSLPLLAGNVLQQLYNMVDSVVVGNYVGSSALTAVGAGFSIMFLISSLFLGFSMGATIMIAQYVGAGDQGAVGRTVDTIYSALLVIIVPLTLLGVLASGPLLTLIRVPQEAYEQARTYCMVVLGGIIGTLGYNMNSGIMRGLGDSRTPLIFLFIACVINIVLDLVFVLVFSWGVFGVALATILAQICSWVFGIFYINRKYPFLHIRLFRMRLDRRLLGQVIRLGIPSAIQECQFAVGILIMQALINGFGNDFAAGFTAANKIDTFAFMPIESFSIAATTYVGQNMGAGRLDRVQTGTRRALVLGTLVCLAMSAVVLPLRRPLLMLFNREPGVVAAGEAYLLRALSLMFILAMMFIMNGVLRGAGATTVPMVASIISLWAARIPVAYALAYFFGPEEIYWAYPIGWALGLLICVVSYCRGRWKDKCIVSQAPQE</sequence>
<name>A0A096BAL6_FLAPL</name>
<dbReference type="GO" id="GO:0015297">
    <property type="term" value="F:antiporter activity"/>
    <property type="evidence" value="ECO:0007669"/>
    <property type="project" value="UniProtKB-KW"/>
</dbReference>
<feature type="transmembrane region" description="Helical" evidence="13">
    <location>
        <begin position="140"/>
        <end position="160"/>
    </location>
</feature>
<keyword evidence="9 13" id="KW-1133">Transmembrane helix</keyword>
<evidence type="ECO:0000313" key="15">
    <source>
        <dbReference type="Proteomes" id="UP000029585"/>
    </source>
</evidence>
<feature type="transmembrane region" description="Helical" evidence="13">
    <location>
        <begin position="423"/>
        <end position="442"/>
    </location>
</feature>
<dbReference type="InterPro" id="IPR002528">
    <property type="entry name" value="MATE_fam"/>
</dbReference>
<dbReference type="GO" id="GO:0005886">
    <property type="term" value="C:plasma membrane"/>
    <property type="evidence" value="ECO:0007669"/>
    <property type="project" value="UniProtKB-SubCell"/>
</dbReference>
<feature type="transmembrane region" description="Helical" evidence="13">
    <location>
        <begin position="60"/>
        <end position="86"/>
    </location>
</feature>